<dbReference type="Proteomes" id="UP000784294">
    <property type="component" value="Unassembled WGS sequence"/>
</dbReference>
<dbReference type="EMBL" id="CAAALY010277001">
    <property type="protein sequence ID" value="VEL42836.1"/>
    <property type="molecule type" value="Genomic_DNA"/>
</dbReference>
<protein>
    <submittedName>
        <fullName evidence="2">Uncharacterized protein</fullName>
    </submittedName>
</protein>
<reference evidence="2" key="1">
    <citation type="submission" date="2018-11" db="EMBL/GenBank/DDBJ databases">
        <authorList>
            <consortium name="Pathogen Informatics"/>
        </authorList>
    </citation>
    <scope>NUCLEOTIDE SEQUENCE</scope>
</reference>
<feature type="region of interest" description="Disordered" evidence="1">
    <location>
        <begin position="53"/>
        <end position="103"/>
    </location>
</feature>
<sequence length="103" mass="11611">MTHGRSWSAVGEREVEAEADEDLEHWNPNEGHEESDLFSLKVDEFSRDEAKTSLLGGLGRKARTDDHLPNPIHQQIQCCPVDNRDMASEQFDSALRPKKPRGG</sequence>
<comment type="caution">
    <text evidence="2">The sequence shown here is derived from an EMBL/GenBank/DDBJ whole genome shotgun (WGS) entry which is preliminary data.</text>
</comment>
<evidence type="ECO:0000256" key="1">
    <source>
        <dbReference type="SAM" id="MobiDB-lite"/>
    </source>
</evidence>
<gene>
    <name evidence="2" type="ORF">PXEA_LOCUS36276</name>
</gene>
<evidence type="ECO:0000313" key="3">
    <source>
        <dbReference type="Proteomes" id="UP000784294"/>
    </source>
</evidence>
<dbReference type="AlphaFoldDB" id="A0A3S5B151"/>
<organism evidence="2 3">
    <name type="scientific">Protopolystoma xenopodis</name>
    <dbReference type="NCBI Taxonomy" id="117903"/>
    <lineage>
        <taxon>Eukaryota</taxon>
        <taxon>Metazoa</taxon>
        <taxon>Spiralia</taxon>
        <taxon>Lophotrochozoa</taxon>
        <taxon>Platyhelminthes</taxon>
        <taxon>Monogenea</taxon>
        <taxon>Polyopisthocotylea</taxon>
        <taxon>Polystomatidea</taxon>
        <taxon>Polystomatidae</taxon>
        <taxon>Protopolystoma</taxon>
    </lineage>
</organism>
<feature type="compositionally biased region" description="Basic and acidic residues" evidence="1">
    <location>
        <begin position="24"/>
        <end position="35"/>
    </location>
</feature>
<proteinExistence type="predicted"/>
<evidence type="ECO:0000313" key="2">
    <source>
        <dbReference type="EMBL" id="VEL42836.1"/>
    </source>
</evidence>
<name>A0A3S5B151_9PLAT</name>
<keyword evidence="3" id="KW-1185">Reference proteome</keyword>
<accession>A0A3S5B151</accession>
<feature type="region of interest" description="Disordered" evidence="1">
    <location>
        <begin position="1"/>
        <end position="35"/>
    </location>
</feature>